<evidence type="ECO:0000313" key="8">
    <source>
        <dbReference type="Proteomes" id="UP000324194"/>
    </source>
</evidence>
<dbReference type="Pfam" id="PF00563">
    <property type="entry name" value="EAL"/>
    <property type="match status" value="1"/>
</dbReference>
<dbReference type="Pfam" id="PF00990">
    <property type="entry name" value="GGDEF"/>
    <property type="match status" value="1"/>
</dbReference>
<dbReference type="SUPFAM" id="SSF55785">
    <property type="entry name" value="PYP-like sensor domain (PAS domain)"/>
    <property type="match status" value="1"/>
</dbReference>
<sequence>MNKNILTLSLVCILAFVAASLFITVDPFNLRISTQTKVYLYFISSSVFMLFLIILLRQAKKTGHKLSRFSFQKKEIETRLHEEQRRFQAVFEYGNTCIAMLSIEGRFLRVNKAFCDLLGYEQDDVHAMNFYYLVNQNELNNLQINMQHLMDDTLSVYQGELECYKKNGETVWIKATLALIRDYDENPKYYILQAENITQQKNSEDRLRHMAYHDPLTSLANRNKLEQYINHLLATASRQQHCFALLFLDLDGFKNINDTIGHEAGDTLLQVIAERLRNTVRNTDMVARLGGDEFVVLVTDVKITDSVAMIAKKILDSILQGIIIKGQDIYITTSIGISIYPYDGLSLPSLMKCADLALYRAKEHGRNNYQFYTQEMTTKAKEKMDIKSALNQALAKQEFYLLFQPEMNIQTGQITSVEALLRWKNEQYSGIRPDEIIALAEESGLIIPVSEWILKSACEQLKKWHDQGCRALSMAVNCTARQFKQTTFIENIYSIINEIKIPPESLEIEVTESMIMKDPDNTLRILDSLKSKGVKIVIDDFGTGYWSIGNLRKLSVDKIKIDRTFIQHIMNDKTTAEITSAIIAMVNKLGMTSVAEGVETRQQYEFLLREKCCEIQGFYLSRPVSAEEISKLLQYGVSIEERETAADSEARTTS</sequence>
<dbReference type="InterPro" id="IPR029787">
    <property type="entry name" value="Nucleotide_cyclase"/>
</dbReference>
<dbReference type="FunFam" id="3.30.70.270:FF:000001">
    <property type="entry name" value="Diguanylate cyclase domain protein"/>
    <property type="match status" value="1"/>
</dbReference>
<dbReference type="AlphaFoldDB" id="A0A5E4PKM8"/>
<keyword evidence="2" id="KW-0472">Membrane</keyword>
<dbReference type="SUPFAM" id="SSF141868">
    <property type="entry name" value="EAL domain-like"/>
    <property type="match status" value="1"/>
</dbReference>
<dbReference type="CDD" id="cd01948">
    <property type="entry name" value="EAL"/>
    <property type="match status" value="1"/>
</dbReference>
<reference evidence="7 8" key="1">
    <citation type="submission" date="2019-08" db="EMBL/GenBank/DDBJ databases">
        <authorList>
            <person name="Guy L."/>
        </authorList>
    </citation>
    <scope>NUCLEOTIDE SEQUENCE [LARGE SCALE GENOMIC DNA]</scope>
    <source>
        <strain evidence="7 8">SGT-108</strain>
    </source>
</reference>
<dbReference type="InterPro" id="IPR035919">
    <property type="entry name" value="EAL_sf"/>
</dbReference>
<evidence type="ECO:0000256" key="1">
    <source>
        <dbReference type="ARBA" id="ARBA00001946"/>
    </source>
</evidence>
<dbReference type="NCBIfam" id="TIGR00229">
    <property type="entry name" value="sensory_box"/>
    <property type="match status" value="1"/>
</dbReference>
<dbReference type="CDD" id="cd00130">
    <property type="entry name" value="PAS"/>
    <property type="match status" value="1"/>
</dbReference>
<dbReference type="SMART" id="SM00052">
    <property type="entry name" value="EAL"/>
    <property type="match status" value="1"/>
</dbReference>
<evidence type="ECO:0000259" key="6">
    <source>
        <dbReference type="PROSITE" id="PS50887"/>
    </source>
</evidence>
<gene>
    <name evidence="7" type="primary">cph2_5</name>
    <name evidence="7" type="ORF">AQUSIP_22940</name>
</gene>
<evidence type="ECO:0000259" key="3">
    <source>
        <dbReference type="PROSITE" id="PS50112"/>
    </source>
</evidence>
<dbReference type="Gene3D" id="3.20.20.450">
    <property type="entry name" value="EAL domain"/>
    <property type="match status" value="1"/>
</dbReference>
<dbReference type="InterPro" id="IPR000700">
    <property type="entry name" value="PAS-assoc_C"/>
</dbReference>
<feature type="domain" description="EAL" evidence="5">
    <location>
        <begin position="383"/>
        <end position="637"/>
    </location>
</feature>
<evidence type="ECO:0000256" key="2">
    <source>
        <dbReference type="SAM" id="Phobius"/>
    </source>
</evidence>
<dbReference type="PANTHER" id="PTHR44757">
    <property type="entry name" value="DIGUANYLATE CYCLASE DGCP"/>
    <property type="match status" value="1"/>
</dbReference>
<feature type="domain" description="PAS" evidence="3">
    <location>
        <begin position="83"/>
        <end position="153"/>
    </location>
</feature>
<organism evidence="7 8">
    <name type="scientific">Aquicella siphonis</name>
    <dbReference type="NCBI Taxonomy" id="254247"/>
    <lineage>
        <taxon>Bacteria</taxon>
        <taxon>Pseudomonadati</taxon>
        <taxon>Pseudomonadota</taxon>
        <taxon>Gammaproteobacteria</taxon>
        <taxon>Legionellales</taxon>
        <taxon>Coxiellaceae</taxon>
        <taxon>Aquicella</taxon>
    </lineage>
</organism>
<dbReference type="Proteomes" id="UP000324194">
    <property type="component" value="Chromosome 2"/>
</dbReference>
<protein>
    <submittedName>
        <fullName evidence="7">Phytochrome-like protein cph2</fullName>
    </submittedName>
</protein>
<dbReference type="InterPro" id="IPR052155">
    <property type="entry name" value="Biofilm_reg_signaling"/>
</dbReference>
<evidence type="ECO:0000259" key="5">
    <source>
        <dbReference type="PROSITE" id="PS50883"/>
    </source>
</evidence>
<feature type="domain" description="PAC" evidence="4">
    <location>
        <begin position="157"/>
        <end position="209"/>
    </location>
</feature>
<dbReference type="Gene3D" id="3.30.450.20">
    <property type="entry name" value="PAS domain"/>
    <property type="match status" value="1"/>
</dbReference>
<dbReference type="PROSITE" id="PS50883">
    <property type="entry name" value="EAL"/>
    <property type="match status" value="1"/>
</dbReference>
<dbReference type="SMART" id="SM00091">
    <property type="entry name" value="PAS"/>
    <property type="match status" value="1"/>
</dbReference>
<comment type="cofactor">
    <cofactor evidence="1">
        <name>Mg(2+)</name>
        <dbReference type="ChEBI" id="CHEBI:18420"/>
    </cofactor>
</comment>
<keyword evidence="2" id="KW-1133">Transmembrane helix</keyword>
<dbReference type="SMART" id="SM00267">
    <property type="entry name" value="GGDEF"/>
    <property type="match status" value="1"/>
</dbReference>
<dbReference type="PROSITE" id="PS50112">
    <property type="entry name" value="PAS"/>
    <property type="match status" value="1"/>
</dbReference>
<dbReference type="PANTHER" id="PTHR44757:SF2">
    <property type="entry name" value="BIOFILM ARCHITECTURE MAINTENANCE PROTEIN MBAA"/>
    <property type="match status" value="1"/>
</dbReference>
<keyword evidence="8" id="KW-1185">Reference proteome</keyword>
<keyword evidence="2" id="KW-0812">Transmembrane</keyword>
<dbReference type="InterPro" id="IPR035965">
    <property type="entry name" value="PAS-like_dom_sf"/>
</dbReference>
<evidence type="ECO:0000259" key="4">
    <source>
        <dbReference type="PROSITE" id="PS50113"/>
    </source>
</evidence>
<dbReference type="RefSeq" id="WP_148340375.1">
    <property type="nucleotide sequence ID" value="NZ_LR699120.1"/>
</dbReference>
<dbReference type="NCBIfam" id="TIGR00254">
    <property type="entry name" value="GGDEF"/>
    <property type="match status" value="1"/>
</dbReference>
<dbReference type="GO" id="GO:0003824">
    <property type="term" value="F:catalytic activity"/>
    <property type="evidence" value="ECO:0007669"/>
    <property type="project" value="UniProtKB-ARBA"/>
</dbReference>
<dbReference type="InterPro" id="IPR000014">
    <property type="entry name" value="PAS"/>
</dbReference>
<dbReference type="PROSITE" id="PS50113">
    <property type="entry name" value="PAC"/>
    <property type="match status" value="1"/>
</dbReference>
<dbReference type="InterPro" id="IPR043128">
    <property type="entry name" value="Rev_trsase/Diguanyl_cyclase"/>
</dbReference>
<dbReference type="SMART" id="SM00086">
    <property type="entry name" value="PAC"/>
    <property type="match status" value="1"/>
</dbReference>
<dbReference type="Gene3D" id="3.30.70.270">
    <property type="match status" value="1"/>
</dbReference>
<proteinExistence type="predicted"/>
<feature type="domain" description="GGDEF" evidence="6">
    <location>
        <begin position="241"/>
        <end position="374"/>
    </location>
</feature>
<feature type="transmembrane region" description="Helical" evidence="2">
    <location>
        <begin position="38"/>
        <end position="56"/>
    </location>
</feature>
<dbReference type="SUPFAM" id="SSF55073">
    <property type="entry name" value="Nucleotide cyclase"/>
    <property type="match status" value="1"/>
</dbReference>
<dbReference type="EMBL" id="LR699120">
    <property type="protein sequence ID" value="VVC76967.1"/>
    <property type="molecule type" value="Genomic_DNA"/>
</dbReference>
<dbReference type="CDD" id="cd01949">
    <property type="entry name" value="GGDEF"/>
    <property type="match status" value="1"/>
</dbReference>
<dbReference type="InterPro" id="IPR000160">
    <property type="entry name" value="GGDEF_dom"/>
</dbReference>
<dbReference type="Pfam" id="PF13426">
    <property type="entry name" value="PAS_9"/>
    <property type="match status" value="1"/>
</dbReference>
<accession>A0A5E4PKM8</accession>
<dbReference type="InterPro" id="IPR001633">
    <property type="entry name" value="EAL_dom"/>
</dbReference>
<dbReference type="PROSITE" id="PS50887">
    <property type="entry name" value="GGDEF"/>
    <property type="match status" value="1"/>
</dbReference>
<dbReference type="InterPro" id="IPR001610">
    <property type="entry name" value="PAC"/>
</dbReference>
<evidence type="ECO:0000313" key="7">
    <source>
        <dbReference type="EMBL" id="VVC76967.1"/>
    </source>
</evidence>
<dbReference type="OrthoDB" id="8553030at2"/>
<name>A0A5E4PKM8_9COXI</name>
<dbReference type="KEGG" id="asip:AQUSIP_22940"/>